<name>A0ABW5QW42_9BACL</name>
<keyword evidence="5 9" id="KW-0418">Kinase</keyword>
<evidence type="ECO:0000256" key="2">
    <source>
        <dbReference type="ARBA" id="ARBA00022475"/>
    </source>
</evidence>
<organism evidence="9 10">
    <name type="scientific">Paenibacillus thailandensis</name>
    <dbReference type="NCBI Taxonomy" id="393250"/>
    <lineage>
        <taxon>Bacteria</taxon>
        <taxon>Bacillati</taxon>
        <taxon>Bacillota</taxon>
        <taxon>Bacilli</taxon>
        <taxon>Bacillales</taxon>
        <taxon>Paenibacillaceae</taxon>
        <taxon>Paenibacillus</taxon>
    </lineage>
</organism>
<keyword evidence="4" id="KW-0808">Transferase</keyword>
<comment type="caution">
    <text evidence="9">The sequence shown here is derived from an EMBL/GenBank/DDBJ whole genome shotgun (WGS) entry which is preliminary data.</text>
</comment>
<evidence type="ECO:0000256" key="3">
    <source>
        <dbReference type="ARBA" id="ARBA00022553"/>
    </source>
</evidence>
<evidence type="ECO:0000256" key="4">
    <source>
        <dbReference type="ARBA" id="ARBA00022679"/>
    </source>
</evidence>
<accession>A0ABW5QW42</accession>
<dbReference type="Proteomes" id="UP001597493">
    <property type="component" value="Unassembled WGS sequence"/>
</dbReference>
<dbReference type="InterPro" id="IPR003660">
    <property type="entry name" value="HAMP_dom"/>
</dbReference>
<comment type="subcellular location">
    <subcellularLocation>
        <location evidence="1">Cell membrane</location>
        <topology evidence="1">Multi-pass membrane protein</topology>
    </subcellularLocation>
</comment>
<dbReference type="Gene3D" id="6.10.340.10">
    <property type="match status" value="1"/>
</dbReference>
<evidence type="ECO:0000256" key="7">
    <source>
        <dbReference type="SAM" id="Phobius"/>
    </source>
</evidence>
<dbReference type="EMBL" id="JBHUMY010000009">
    <property type="protein sequence ID" value="MFD2660577.1"/>
    <property type="molecule type" value="Genomic_DNA"/>
</dbReference>
<keyword evidence="2" id="KW-1003">Cell membrane</keyword>
<evidence type="ECO:0000256" key="5">
    <source>
        <dbReference type="ARBA" id="ARBA00022777"/>
    </source>
</evidence>
<protein>
    <submittedName>
        <fullName evidence="9">Histidine kinase</fullName>
    </submittedName>
</protein>
<proteinExistence type="predicted"/>
<evidence type="ECO:0000256" key="1">
    <source>
        <dbReference type="ARBA" id="ARBA00004651"/>
    </source>
</evidence>
<dbReference type="Gene3D" id="3.30.565.10">
    <property type="entry name" value="Histidine kinase-like ATPase, C-terminal domain"/>
    <property type="match status" value="1"/>
</dbReference>
<dbReference type="InterPro" id="IPR010559">
    <property type="entry name" value="Sig_transdc_His_kin_internal"/>
</dbReference>
<dbReference type="GO" id="GO:0016301">
    <property type="term" value="F:kinase activity"/>
    <property type="evidence" value="ECO:0007669"/>
    <property type="project" value="UniProtKB-KW"/>
</dbReference>
<evidence type="ECO:0000259" key="8">
    <source>
        <dbReference type="PROSITE" id="PS50885"/>
    </source>
</evidence>
<keyword evidence="7" id="KW-1133">Transmembrane helix</keyword>
<dbReference type="Pfam" id="PF06580">
    <property type="entry name" value="His_kinase"/>
    <property type="match status" value="1"/>
</dbReference>
<dbReference type="RefSeq" id="WP_379272144.1">
    <property type="nucleotide sequence ID" value="NZ_JBHUGT010000028.1"/>
</dbReference>
<dbReference type="InterPro" id="IPR003594">
    <property type="entry name" value="HATPase_dom"/>
</dbReference>
<keyword evidence="7" id="KW-0812">Transmembrane</keyword>
<dbReference type="Pfam" id="PF00672">
    <property type="entry name" value="HAMP"/>
    <property type="match status" value="1"/>
</dbReference>
<feature type="transmembrane region" description="Helical" evidence="7">
    <location>
        <begin position="6"/>
        <end position="27"/>
    </location>
</feature>
<evidence type="ECO:0000313" key="10">
    <source>
        <dbReference type="Proteomes" id="UP001597493"/>
    </source>
</evidence>
<dbReference type="Pfam" id="PF02518">
    <property type="entry name" value="HATPase_c"/>
    <property type="match status" value="1"/>
</dbReference>
<dbReference type="CDD" id="cd06225">
    <property type="entry name" value="HAMP"/>
    <property type="match status" value="1"/>
</dbReference>
<keyword evidence="10" id="KW-1185">Reference proteome</keyword>
<dbReference type="InterPro" id="IPR050640">
    <property type="entry name" value="Bact_2-comp_sensor_kinase"/>
</dbReference>
<dbReference type="PANTHER" id="PTHR34220">
    <property type="entry name" value="SENSOR HISTIDINE KINASE YPDA"/>
    <property type="match status" value="1"/>
</dbReference>
<gene>
    <name evidence="9" type="ORF">ACFSW5_09940</name>
</gene>
<reference evidence="10" key="1">
    <citation type="journal article" date="2019" name="Int. J. Syst. Evol. Microbiol.">
        <title>The Global Catalogue of Microorganisms (GCM) 10K type strain sequencing project: providing services to taxonomists for standard genome sequencing and annotation.</title>
        <authorList>
            <consortium name="The Broad Institute Genomics Platform"/>
            <consortium name="The Broad Institute Genome Sequencing Center for Infectious Disease"/>
            <person name="Wu L."/>
            <person name="Ma J."/>
        </authorList>
    </citation>
    <scope>NUCLEOTIDE SEQUENCE [LARGE SCALE GENOMIC DNA]</scope>
    <source>
        <strain evidence="10">TISTR 1827</strain>
    </source>
</reference>
<sequence>MPKVTLFSKIVGLLLMMLLPIIGLYYYSNNISTQVLDKELNRSNTNQLSFFQDQVDSTIDTMGLWSNLLVQDPDISELRDYFEPVTQLDLKTISLIKRIQTKLSIQQSSSDFRSSLAIYSPQLSRVITSNDARPYDLDELEGRMKPGWQVEPLGESGSYRFSLMTSLPYNAYDKGLIIEVGFDSSNIAEMLDGFKRDGRRDPFYYHPELGSIYNGTSDRELALELASILRDNGLPQDADSRLVELGGKKYMVNIALSQSTGWYLIDYMPLSDVLGPVYQTNRLFYVIVGLLLLMCCLLAYMLYGQVQVPIKQLVVSFQKLKNGDYSVRLTPKNARKSEFHFLFTRFNLMVEQIQELFEKVYLEQIHVREAKLKQLQSQINPHFFYNCFSFISSMAKLKNYQSVVAMSQALSNYYRYTTRQEKEFVPLAEELGFVGNYLNIQQMRMNRLSYVIEIPEPMKSLPIPPLIVQPLVENAVLHGIEPYPEAGRIRITGTYNGTEAVLAVEEDGIGLTSEKMLALQYRLSRPKEDELGYGLWNVQQRMQLRFGESSGIELANSPLGGLKIQIKWLPAAADKRNWPSIAADERAREGETA</sequence>
<evidence type="ECO:0000313" key="9">
    <source>
        <dbReference type="EMBL" id="MFD2660577.1"/>
    </source>
</evidence>
<feature type="transmembrane region" description="Helical" evidence="7">
    <location>
        <begin position="283"/>
        <end position="303"/>
    </location>
</feature>
<dbReference type="InterPro" id="IPR036890">
    <property type="entry name" value="HATPase_C_sf"/>
</dbReference>
<dbReference type="SUPFAM" id="SSF55874">
    <property type="entry name" value="ATPase domain of HSP90 chaperone/DNA topoisomerase II/histidine kinase"/>
    <property type="match status" value="1"/>
</dbReference>
<keyword evidence="6 7" id="KW-0472">Membrane</keyword>
<dbReference type="PROSITE" id="PS50885">
    <property type="entry name" value="HAMP"/>
    <property type="match status" value="1"/>
</dbReference>
<dbReference type="SMART" id="SM00304">
    <property type="entry name" value="HAMP"/>
    <property type="match status" value="1"/>
</dbReference>
<dbReference type="SUPFAM" id="SSF158472">
    <property type="entry name" value="HAMP domain-like"/>
    <property type="match status" value="1"/>
</dbReference>
<feature type="domain" description="HAMP" evidence="8">
    <location>
        <begin position="304"/>
        <end position="358"/>
    </location>
</feature>
<keyword evidence="3" id="KW-0597">Phosphoprotein</keyword>
<evidence type="ECO:0000256" key="6">
    <source>
        <dbReference type="ARBA" id="ARBA00023136"/>
    </source>
</evidence>
<dbReference type="PANTHER" id="PTHR34220:SF7">
    <property type="entry name" value="SENSOR HISTIDINE KINASE YPDA"/>
    <property type="match status" value="1"/>
</dbReference>